<feature type="domain" description="Dynein heavy chain AAA lid" evidence="2">
    <location>
        <begin position="829"/>
        <end position="917"/>
    </location>
</feature>
<keyword evidence="5" id="KW-1185">Reference proteome</keyword>
<feature type="coiled-coil region" evidence="1">
    <location>
        <begin position="57"/>
        <end position="91"/>
    </location>
</feature>
<evidence type="ECO:0000259" key="2">
    <source>
        <dbReference type="Pfam" id="PF18198"/>
    </source>
</evidence>
<dbReference type="Gene3D" id="1.20.920.20">
    <property type="match status" value="1"/>
</dbReference>
<protein>
    <submittedName>
        <fullName evidence="4">(Atlantic silverside) hypothetical protein</fullName>
    </submittedName>
</protein>
<gene>
    <name evidence="4" type="ORF">MMEN_LOCUS12444</name>
</gene>
<dbReference type="GO" id="GO:0030286">
    <property type="term" value="C:dynein complex"/>
    <property type="evidence" value="ECO:0007669"/>
    <property type="project" value="InterPro"/>
</dbReference>
<proteinExistence type="predicted"/>
<dbReference type="Gene3D" id="1.10.8.720">
    <property type="entry name" value="Region D6 of dynein motor"/>
    <property type="match status" value="1"/>
</dbReference>
<reference evidence="4" key="1">
    <citation type="submission" date="2021-05" db="EMBL/GenBank/DDBJ databases">
        <authorList>
            <person name="Tigano A."/>
        </authorList>
    </citation>
    <scope>NUCLEOTIDE SEQUENCE</scope>
</reference>
<feature type="non-terminal residue" evidence="4">
    <location>
        <position position="1"/>
    </location>
</feature>
<dbReference type="InterPro" id="IPR042219">
    <property type="entry name" value="AAA_lid_11_sf"/>
</dbReference>
<dbReference type="InterPro" id="IPR041658">
    <property type="entry name" value="AAA_lid_11"/>
</dbReference>
<dbReference type="PANTHER" id="PTHR45703">
    <property type="entry name" value="DYNEIN HEAVY CHAIN"/>
    <property type="match status" value="1"/>
</dbReference>
<comment type="caution">
    <text evidence="4">The sequence shown here is derived from an EMBL/GenBank/DDBJ whole genome shotgun (WGS) entry which is preliminary data.</text>
</comment>
<dbReference type="InterPro" id="IPR043160">
    <property type="entry name" value="Dynein_C_barrel"/>
</dbReference>
<keyword evidence="1" id="KW-0175">Coiled coil</keyword>
<dbReference type="GO" id="GO:0007018">
    <property type="term" value="P:microtubule-based movement"/>
    <property type="evidence" value="ECO:0007669"/>
    <property type="project" value="InterPro"/>
</dbReference>
<feature type="coiled-coil region" evidence="1">
    <location>
        <begin position="372"/>
        <end position="399"/>
    </location>
</feature>
<dbReference type="Pfam" id="PF18198">
    <property type="entry name" value="AAA_lid_11"/>
    <property type="match status" value="1"/>
</dbReference>
<dbReference type="InterPro" id="IPR026983">
    <property type="entry name" value="DHC"/>
</dbReference>
<dbReference type="GO" id="GO:0045505">
    <property type="term" value="F:dynein intermediate chain binding"/>
    <property type="evidence" value="ECO:0007669"/>
    <property type="project" value="InterPro"/>
</dbReference>
<dbReference type="OrthoDB" id="5986589at2759"/>
<dbReference type="InterPro" id="IPR027417">
    <property type="entry name" value="P-loop_NTPase"/>
</dbReference>
<sequence>FVPESVREVSKACESLCRWVLAVYEACSVQHQLVGKQQLEVLAGKSRRRLHLALKCKDDAYKRLEDVKSQLQFIQKELEDQLLQLHTAEKLTREATTCAEQLVMQVRDWRAACLEADLFRQNVPGDAIILAAVMSYLGPFGPDVRRELMSKWRELCQTGSININPQDLRTSLFPNIDSEPISPSHGFPITVTEKMHLPISQILGMKEWQLENTQSDRLLVKLLLWGYRCEFVQHWPLLADTEQYLAMSCQNRLITGESAKLEEEIGFELVVCVDDLELLSKLDQAAEKEIHPSILAQVHVVDLSLSSEEIQGLMLTQLIQSQCRGLLMQHLQCQNYNQLLQHKLVMEEDNLMEFILQSDTLLLKDSDFLSRVVVHQEEMQKLQAERKQLGEELEYHESLLAAPRQLMRLAAALYEALQAVSCLSPAYYFSLHGFMSVMHEAFSVEGRPLVSHTTGKGAECMLPEIMNTMVLQLLVQYRPCLFKSHAAVLKLLVCLALLKHNQLCSEAERMAFLRGLDDTEHHVSAGKPFKFSDTASYTTSSIPSWIPPHVISELLCLEQIPAFRGLISSLCASPMQWHEYLHSPTTAVAGAVSCLSHSHLSLLQRALLWKTMIPNCLEELADILHDCLLCLSLKTERTEYPHTGNPETLSKYVEKYEGPIILTMSNLEEDLPTSITPLRLINQLADCVAKTNEVEVRVISVETMWNTGVILSVMDEASRDGHWLVFNNCQLLERWDGEVKTHLSQLTAPFKGEQHTKKEQLLIHPHFRLWFVTRENASHFIPGAVRICALHLVCDSPWDLREELCSSLQQVVSVSQHQCPSAVITRNTELILRCAIFHSLLLQRQTYKYLGCGRIYHWNQEDLFALVDAHISIASPCCNRTKALQFIAVNLVHGGHVMDSEDLKVVESIARTCFSTGSSILDSCLHILSNFQSNCDSFDLSGLLRLSEQCLEDTAEPVLLGFGVDVASEMTRINSHSIKLLLKASQNPLGYLRSFSTKHEQLAKLPPYRHAKERIEALKSHLTHKTNSTLEYEGTVSRSPLRDFLLAEWDDLTDSVSSLVSQLQQPVEHLLSVASVLKFTNLSQLERRAELLRAYLWDDIISDPPGAYRLSAFKNARAFLIAVMREAAQINYKYISDITLQFQVLPDIPYPGSLPQSAVYLCGLDLKGASWDTQEEALQEALSPQPFPMPLICVKAKVRSNMDRHHYETFEKFGNDTFLLHLDNGRA</sequence>
<dbReference type="GO" id="GO:0051959">
    <property type="term" value="F:dynein light intermediate chain binding"/>
    <property type="evidence" value="ECO:0007669"/>
    <property type="project" value="InterPro"/>
</dbReference>
<dbReference type="Pfam" id="PF18199">
    <property type="entry name" value="Dynein_C"/>
    <property type="match status" value="1"/>
</dbReference>
<dbReference type="Gene3D" id="3.40.50.300">
    <property type="entry name" value="P-loop containing nucleotide triphosphate hydrolases"/>
    <property type="match status" value="1"/>
</dbReference>
<evidence type="ECO:0000256" key="1">
    <source>
        <dbReference type="SAM" id="Coils"/>
    </source>
</evidence>
<organism evidence="4 5">
    <name type="scientific">Menidia menidia</name>
    <name type="common">Atlantic silverside</name>
    <dbReference type="NCBI Taxonomy" id="238744"/>
    <lineage>
        <taxon>Eukaryota</taxon>
        <taxon>Metazoa</taxon>
        <taxon>Chordata</taxon>
        <taxon>Craniata</taxon>
        <taxon>Vertebrata</taxon>
        <taxon>Euteleostomi</taxon>
        <taxon>Actinopterygii</taxon>
        <taxon>Neopterygii</taxon>
        <taxon>Teleostei</taxon>
        <taxon>Neoteleostei</taxon>
        <taxon>Acanthomorphata</taxon>
        <taxon>Ovalentaria</taxon>
        <taxon>Atherinomorphae</taxon>
        <taxon>Atheriniformes</taxon>
        <taxon>Atherinopsidae</taxon>
        <taxon>Menidiinae</taxon>
        <taxon>Menidia</taxon>
    </lineage>
</organism>
<dbReference type="EMBL" id="CAJRST010013335">
    <property type="protein sequence ID" value="CAG5928788.1"/>
    <property type="molecule type" value="Genomic_DNA"/>
</dbReference>
<evidence type="ECO:0000259" key="3">
    <source>
        <dbReference type="Pfam" id="PF18199"/>
    </source>
</evidence>
<dbReference type="InterPro" id="IPR041228">
    <property type="entry name" value="Dynein_C"/>
</dbReference>
<accession>A0A8S4BBR9</accession>
<evidence type="ECO:0000313" key="5">
    <source>
        <dbReference type="Proteomes" id="UP000677803"/>
    </source>
</evidence>
<dbReference type="PANTHER" id="PTHR45703:SF36">
    <property type="entry name" value="DYNEIN HEAVY CHAIN, CYTOPLASMIC"/>
    <property type="match status" value="1"/>
</dbReference>
<name>A0A8S4BBR9_9TELE</name>
<evidence type="ECO:0000313" key="4">
    <source>
        <dbReference type="EMBL" id="CAG5928788.1"/>
    </source>
</evidence>
<dbReference type="Gene3D" id="3.10.490.20">
    <property type="match status" value="1"/>
</dbReference>
<feature type="domain" description="Dynein heavy chain C-terminal" evidence="3">
    <location>
        <begin position="1083"/>
        <end position="1204"/>
    </location>
</feature>
<dbReference type="AlphaFoldDB" id="A0A8S4BBR9"/>
<dbReference type="Proteomes" id="UP000677803">
    <property type="component" value="Unassembled WGS sequence"/>
</dbReference>